<dbReference type="GO" id="GO:0005737">
    <property type="term" value="C:cytoplasm"/>
    <property type="evidence" value="ECO:0007669"/>
    <property type="project" value="UniProtKB-SubCell"/>
</dbReference>
<feature type="domain" description="Up-frameshift suppressor 2 C-terminal" evidence="3">
    <location>
        <begin position="1"/>
        <end position="50"/>
    </location>
</feature>
<dbReference type="InterPro" id="IPR039762">
    <property type="entry name" value="Nmd2/UPF2"/>
</dbReference>
<evidence type="ECO:0000259" key="3">
    <source>
        <dbReference type="Pfam" id="PF04050"/>
    </source>
</evidence>
<sequence length="62" mass="7216">MNFSLLTKKGNKQQIKTMKIPSSASIAVHTRAQQINSQVEHQQLKKFVLDYEQREEESKREG</sequence>
<dbReference type="EMBL" id="CALTRL010000035">
    <property type="protein sequence ID" value="CAH7666073.1"/>
    <property type="molecule type" value="Genomic_DNA"/>
</dbReference>
<protein>
    <submittedName>
        <fullName evidence="4">Up-frameshift suppressor 2</fullName>
    </submittedName>
</protein>
<dbReference type="GO" id="GO:0000184">
    <property type="term" value="P:nuclear-transcribed mRNA catabolic process, nonsense-mediated decay"/>
    <property type="evidence" value="ECO:0007669"/>
    <property type="project" value="InterPro"/>
</dbReference>
<dbReference type="PANTHER" id="PTHR12839">
    <property type="entry name" value="NONSENSE-MEDIATED MRNA DECAY PROTEIN 2 UP-FRAMESHIFT SUPPRESSOR 2"/>
    <property type="match status" value="1"/>
</dbReference>
<keyword evidence="5" id="KW-1185">Reference proteome</keyword>
<dbReference type="GO" id="GO:0035145">
    <property type="term" value="C:exon-exon junction complex"/>
    <property type="evidence" value="ECO:0007669"/>
    <property type="project" value="TreeGrafter"/>
</dbReference>
<dbReference type="InterPro" id="IPR007193">
    <property type="entry name" value="Upf2/Nmd2_C"/>
</dbReference>
<evidence type="ECO:0000256" key="1">
    <source>
        <dbReference type="ARBA" id="ARBA00004496"/>
    </source>
</evidence>
<evidence type="ECO:0000313" key="5">
    <source>
        <dbReference type="Proteomes" id="UP001153365"/>
    </source>
</evidence>
<name>A0AAV0AF75_PHAPC</name>
<dbReference type="AlphaFoldDB" id="A0AAV0AF75"/>
<evidence type="ECO:0000256" key="2">
    <source>
        <dbReference type="ARBA" id="ARBA00022490"/>
    </source>
</evidence>
<gene>
    <name evidence="4" type="ORF">PPACK8108_LOCUS392</name>
</gene>
<keyword evidence="2" id="KW-0963">Cytoplasm</keyword>
<evidence type="ECO:0000313" key="4">
    <source>
        <dbReference type="EMBL" id="CAH7666073.1"/>
    </source>
</evidence>
<proteinExistence type="predicted"/>
<comment type="subcellular location">
    <subcellularLocation>
        <location evidence="1">Cytoplasm</location>
    </subcellularLocation>
</comment>
<reference evidence="4" key="1">
    <citation type="submission" date="2022-06" db="EMBL/GenBank/DDBJ databases">
        <authorList>
            <consortium name="SYNGENTA / RWTH Aachen University"/>
        </authorList>
    </citation>
    <scope>NUCLEOTIDE SEQUENCE</scope>
</reference>
<dbReference type="Proteomes" id="UP001153365">
    <property type="component" value="Unassembled WGS sequence"/>
</dbReference>
<dbReference type="Gene3D" id="4.10.80.160">
    <property type="match status" value="1"/>
</dbReference>
<organism evidence="4 5">
    <name type="scientific">Phakopsora pachyrhizi</name>
    <name type="common">Asian soybean rust disease fungus</name>
    <dbReference type="NCBI Taxonomy" id="170000"/>
    <lineage>
        <taxon>Eukaryota</taxon>
        <taxon>Fungi</taxon>
        <taxon>Dikarya</taxon>
        <taxon>Basidiomycota</taxon>
        <taxon>Pucciniomycotina</taxon>
        <taxon>Pucciniomycetes</taxon>
        <taxon>Pucciniales</taxon>
        <taxon>Phakopsoraceae</taxon>
        <taxon>Phakopsora</taxon>
    </lineage>
</organism>
<dbReference type="PANTHER" id="PTHR12839:SF7">
    <property type="entry name" value="REGULATOR OF NONSENSE TRANSCRIPTS 2"/>
    <property type="match status" value="1"/>
</dbReference>
<comment type="caution">
    <text evidence="4">The sequence shown here is derived from an EMBL/GenBank/DDBJ whole genome shotgun (WGS) entry which is preliminary data.</text>
</comment>
<accession>A0AAV0AF75</accession>
<dbReference type="Pfam" id="PF04050">
    <property type="entry name" value="Upf2"/>
    <property type="match status" value="1"/>
</dbReference>